<keyword evidence="1" id="KW-0343">GTPase activation</keyword>
<feature type="compositionally biased region" description="Basic and acidic residues" evidence="2">
    <location>
        <begin position="11"/>
        <end position="20"/>
    </location>
</feature>
<organism evidence="4 5">
    <name type="scientific">Aquarana catesbeiana</name>
    <name type="common">American bullfrog</name>
    <name type="synonym">Rana catesbeiana</name>
    <dbReference type="NCBI Taxonomy" id="8400"/>
    <lineage>
        <taxon>Eukaryota</taxon>
        <taxon>Metazoa</taxon>
        <taxon>Chordata</taxon>
        <taxon>Craniata</taxon>
        <taxon>Vertebrata</taxon>
        <taxon>Euteleostomi</taxon>
        <taxon>Amphibia</taxon>
        <taxon>Batrachia</taxon>
        <taxon>Anura</taxon>
        <taxon>Neobatrachia</taxon>
        <taxon>Ranoidea</taxon>
        <taxon>Ranidae</taxon>
        <taxon>Aquarana</taxon>
    </lineage>
</organism>
<keyword evidence="5" id="KW-1185">Reference proteome</keyword>
<feature type="non-terminal residue" evidence="4">
    <location>
        <position position="1"/>
    </location>
</feature>
<feature type="region of interest" description="Disordered" evidence="2">
    <location>
        <begin position="1"/>
        <end position="92"/>
    </location>
</feature>
<feature type="region of interest" description="Disordered" evidence="2">
    <location>
        <begin position="149"/>
        <end position="169"/>
    </location>
</feature>
<feature type="compositionally biased region" description="Polar residues" evidence="2">
    <location>
        <begin position="27"/>
        <end position="69"/>
    </location>
</feature>
<evidence type="ECO:0000259" key="3">
    <source>
        <dbReference type="PROSITE" id="PS50086"/>
    </source>
</evidence>
<dbReference type="OrthoDB" id="10264062at2759"/>
<proteinExistence type="predicted"/>
<dbReference type="PANTHER" id="PTHR22957">
    <property type="entry name" value="TBC1 DOMAIN FAMILY MEMBER GTPASE-ACTIVATING PROTEIN"/>
    <property type="match status" value="1"/>
</dbReference>
<dbReference type="GO" id="GO:0005096">
    <property type="term" value="F:GTPase activator activity"/>
    <property type="evidence" value="ECO:0007669"/>
    <property type="project" value="UniProtKB-KW"/>
</dbReference>
<dbReference type="InterPro" id="IPR035969">
    <property type="entry name" value="Rab-GAP_TBC_sf"/>
</dbReference>
<dbReference type="FunFam" id="1.10.8.270:FF:000006">
    <property type="entry name" value="Small G protein signaling modulator 2"/>
    <property type="match status" value="1"/>
</dbReference>
<gene>
    <name evidence="4" type="ORF">AB205_0087770</name>
</gene>
<dbReference type="AlphaFoldDB" id="A0A2G9SHZ3"/>
<dbReference type="Proteomes" id="UP000228934">
    <property type="component" value="Unassembled WGS sequence"/>
</dbReference>
<dbReference type="EMBL" id="KV924182">
    <property type="protein sequence ID" value="PIO39750.1"/>
    <property type="molecule type" value="Genomic_DNA"/>
</dbReference>
<reference evidence="5" key="1">
    <citation type="journal article" date="2017" name="Nat. Commun.">
        <title>The North American bullfrog draft genome provides insight into hormonal regulation of long noncoding RNA.</title>
        <authorList>
            <person name="Hammond S.A."/>
            <person name="Warren R.L."/>
            <person name="Vandervalk B.P."/>
            <person name="Kucuk E."/>
            <person name="Khan H."/>
            <person name="Gibb E.A."/>
            <person name="Pandoh P."/>
            <person name="Kirk H."/>
            <person name="Zhao Y."/>
            <person name="Jones M."/>
            <person name="Mungall A.J."/>
            <person name="Coope R."/>
            <person name="Pleasance S."/>
            <person name="Moore R.A."/>
            <person name="Holt R.A."/>
            <person name="Round J.M."/>
            <person name="Ohora S."/>
            <person name="Walle B.V."/>
            <person name="Veldhoen N."/>
            <person name="Helbing C.C."/>
            <person name="Birol I."/>
        </authorList>
    </citation>
    <scope>NUCLEOTIDE SEQUENCE [LARGE SCALE GENOMIC DNA]</scope>
</reference>
<dbReference type="PANTHER" id="PTHR22957:SF187">
    <property type="entry name" value="SMALL G PROTEIN SIGNALING MODULATOR 1"/>
    <property type="match status" value="1"/>
</dbReference>
<feature type="compositionally biased region" description="Acidic residues" evidence="2">
    <location>
        <begin position="1"/>
        <end position="10"/>
    </location>
</feature>
<evidence type="ECO:0000313" key="4">
    <source>
        <dbReference type="EMBL" id="PIO39750.1"/>
    </source>
</evidence>
<sequence length="320" mass="35644">VFESVEEADQLDTRSEESKPSKIPNGTVPNGTCSPDSGHPSSRNFSITSGYSEHSLSTDENASTDTSKNALYLPMKPGGTGGKKQSSLDSMLDGKRVEEELVVQDSLDTETTANESLDDFLSIAESTEDILPDKETAMLSVVEAWPDSEAEKESLVGSEDNLSEEPEMESLYPQHDSLVVIDKTVSEVSPVSSTGVTYSQEVLDLYTINLHRIEKDVQRCDRNYWYFTPINLEKLRNVMCSYVWQHIEIGYVQGMCDLLAPLLVILDDEALAFSCFTELMKRMNQNFPHGGAMDTHFANMRSLIQVSLGFCDKRSKTKKH</sequence>
<evidence type="ECO:0000256" key="1">
    <source>
        <dbReference type="ARBA" id="ARBA00022468"/>
    </source>
</evidence>
<protein>
    <recommendedName>
        <fullName evidence="3">Rab-GAP TBC domain-containing protein</fullName>
    </recommendedName>
</protein>
<evidence type="ECO:0000313" key="5">
    <source>
        <dbReference type="Proteomes" id="UP000228934"/>
    </source>
</evidence>
<dbReference type="SUPFAM" id="SSF47923">
    <property type="entry name" value="Ypt/Rab-GAP domain of gyp1p"/>
    <property type="match status" value="1"/>
</dbReference>
<dbReference type="PROSITE" id="PS50086">
    <property type="entry name" value="TBC_RABGAP"/>
    <property type="match status" value="1"/>
</dbReference>
<name>A0A2G9SHZ3_AQUCT</name>
<evidence type="ECO:0000256" key="2">
    <source>
        <dbReference type="SAM" id="MobiDB-lite"/>
    </source>
</evidence>
<dbReference type="Gene3D" id="1.10.8.270">
    <property type="entry name" value="putative rabgap domain of human tbc1 domain family member 14 like domains"/>
    <property type="match status" value="1"/>
</dbReference>
<feature type="domain" description="Rab-GAP TBC" evidence="3">
    <location>
        <begin position="196"/>
        <end position="320"/>
    </location>
</feature>
<dbReference type="InterPro" id="IPR000195">
    <property type="entry name" value="Rab-GAP-TBC_dom"/>
</dbReference>
<accession>A0A2G9SHZ3</accession>
<dbReference type="Pfam" id="PF00566">
    <property type="entry name" value="RabGAP-TBC"/>
    <property type="match status" value="1"/>
</dbReference>